<dbReference type="PROSITE" id="PS50192">
    <property type="entry name" value="T_SNARE"/>
    <property type="match status" value="2"/>
</dbReference>
<dbReference type="SUPFAM" id="SSF58038">
    <property type="entry name" value="SNARE fusion complex"/>
    <property type="match status" value="2"/>
</dbReference>
<dbReference type="GO" id="GO:0005484">
    <property type="term" value="F:SNAP receptor activity"/>
    <property type="evidence" value="ECO:0007669"/>
    <property type="project" value="TreeGrafter"/>
</dbReference>
<comment type="caution">
    <text evidence="4">The sequence shown here is derived from an EMBL/GenBank/DDBJ whole genome shotgun (WGS) entry which is preliminary data.</text>
</comment>
<feature type="domain" description="T-SNARE coiled-coil homology" evidence="3">
    <location>
        <begin position="36"/>
        <end position="98"/>
    </location>
</feature>
<dbReference type="Gene3D" id="1.20.5.110">
    <property type="match status" value="2"/>
</dbReference>
<dbReference type="EMBL" id="JADGJD010000019">
    <property type="protein sequence ID" value="KAJ3056833.1"/>
    <property type="molecule type" value="Genomic_DNA"/>
</dbReference>
<feature type="region of interest" description="Disordered" evidence="2">
    <location>
        <begin position="1"/>
        <end position="26"/>
    </location>
</feature>
<organism evidence="4 5">
    <name type="scientific">Rhizophlyctis rosea</name>
    <dbReference type="NCBI Taxonomy" id="64517"/>
    <lineage>
        <taxon>Eukaryota</taxon>
        <taxon>Fungi</taxon>
        <taxon>Fungi incertae sedis</taxon>
        <taxon>Chytridiomycota</taxon>
        <taxon>Chytridiomycota incertae sedis</taxon>
        <taxon>Chytridiomycetes</taxon>
        <taxon>Rhizophlyctidales</taxon>
        <taxon>Rhizophlyctidaceae</taxon>
        <taxon>Rhizophlyctis</taxon>
    </lineage>
</organism>
<dbReference type="SMART" id="SM00397">
    <property type="entry name" value="t_SNARE"/>
    <property type="match status" value="2"/>
</dbReference>
<dbReference type="GO" id="GO:0019905">
    <property type="term" value="F:syntaxin binding"/>
    <property type="evidence" value="ECO:0007669"/>
    <property type="project" value="TreeGrafter"/>
</dbReference>
<comment type="similarity">
    <text evidence="1">Belongs to the SNAP-25 family.</text>
</comment>
<reference evidence="4" key="1">
    <citation type="submission" date="2020-05" db="EMBL/GenBank/DDBJ databases">
        <title>Phylogenomic resolution of chytrid fungi.</title>
        <authorList>
            <person name="Stajich J.E."/>
            <person name="Amses K."/>
            <person name="Simmons R."/>
            <person name="Seto K."/>
            <person name="Myers J."/>
            <person name="Bonds A."/>
            <person name="Quandt C.A."/>
            <person name="Barry K."/>
            <person name="Liu P."/>
            <person name="Grigoriev I."/>
            <person name="Longcore J.E."/>
            <person name="James T.Y."/>
        </authorList>
    </citation>
    <scope>NUCLEOTIDE SEQUENCE</scope>
    <source>
        <strain evidence="4">JEL0318</strain>
    </source>
</reference>
<name>A0AAD5SML1_9FUNG</name>
<dbReference type="GO" id="GO:0031201">
    <property type="term" value="C:SNARE complex"/>
    <property type="evidence" value="ECO:0007669"/>
    <property type="project" value="TreeGrafter"/>
</dbReference>
<evidence type="ECO:0000313" key="4">
    <source>
        <dbReference type="EMBL" id="KAJ3056833.1"/>
    </source>
</evidence>
<accession>A0AAD5SML1</accession>
<feature type="domain" description="T-SNARE coiled-coil homology" evidence="3">
    <location>
        <begin position="197"/>
        <end position="259"/>
    </location>
</feature>
<protein>
    <recommendedName>
        <fullName evidence="3">t-SNARE coiled-coil homology domain-containing protein</fullName>
    </recommendedName>
</protein>
<evidence type="ECO:0000313" key="5">
    <source>
        <dbReference type="Proteomes" id="UP001212841"/>
    </source>
</evidence>
<dbReference type="AlphaFoldDB" id="A0AAD5SML1"/>
<feature type="compositionally biased region" description="Low complexity" evidence="2">
    <location>
        <begin position="130"/>
        <end position="141"/>
    </location>
</feature>
<dbReference type="InterPro" id="IPR000727">
    <property type="entry name" value="T_SNARE_dom"/>
</dbReference>
<proteinExistence type="inferred from homology"/>
<feature type="compositionally biased region" description="Gly residues" evidence="2">
    <location>
        <begin position="163"/>
        <end position="177"/>
    </location>
</feature>
<dbReference type="GO" id="GO:0005886">
    <property type="term" value="C:plasma membrane"/>
    <property type="evidence" value="ECO:0007669"/>
    <property type="project" value="TreeGrafter"/>
</dbReference>
<dbReference type="PANTHER" id="PTHR19305:SF9">
    <property type="entry name" value="SYNAPTOSOMAL-ASSOCIATED PROTEIN 29"/>
    <property type="match status" value="1"/>
</dbReference>
<evidence type="ECO:0000259" key="3">
    <source>
        <dbReference type="PROSITE" id="PS50192"/>
    </source>
</evidence>
<evidence type="ECO:0000256" key="1">
    <source>
        <dbReference type="ARBA" id="ARBA00009480"/>
    </source>
</evidence>
<dbReference type="GO" id="GO:0006887">
    <property type="term" value="P:exocytosis"/>
    <property type="evidence" value="ECO:0007669"/>
    <property type="project" value="TreeGrafter"/>
</dbReference>
<sequence>MQATRKGAHPFGGEVRPSISEPPAEDDLDALISETLKTQEASASSTARSVAVARQTEQLAAENMVRLNSQGEQLDRVASQLDTASHHVATAEAKTDYLSKLTRNFLIPVFGKERDTSKHSSDTLGDAYRSTSSTPSPTSSPKLGPDGRPLWGRRTSSLPEGGFSEGGAAGGGGGGSGTPAAGMVGTYASAEQQDRSAAYEQQIESDLNQISGALSNLKQMNLATSAELDRQKHVGRVIEDKVEENHSGIQRVNRKVEKILRK</sequence>
<dbReference type="GO" id="GO:0006906">
    <property type="term" value="P:vesicle fusion"/>
    <property type="evidence" value="ECO:0007669"/>
    <property type="project" value="TreeGrafter"/>
</dbReference>
<feature type="region of interest" description="Disordered" evidence="2">
    <location>
        <begin position="113"/>
        <end position="183"/>
    </location>
</feature>
<keyword evidence="5" id="KW-1185">Reference proteome</keyword>
<dbReference type="PANTHER" id="PTHR19305">
    <property type="entry name" value="SYNAPTOSOMAL ASSOCIATED PROTEIN"/>
    <property type="match status" value="1"/>
</dbReference>
<dbReference type="Proteomes" id="UP001212841">
    <property type="component" value="Unassembled WGS sequence"/>
</dbReference>
<gene>
    <name evidence="4" type="ORF">HK097_003716</name>
</gene>
<evidence type="ECO:0000256" key="2">
    <source>
        <dbReference type="SAM" id="MobiDB-lite"/>
    </source>
</evidence>